<feature type="compositionally biased region" description="Polar residues" evidence="1">
    <location>
        <begin position="125"/>
        <end position="143"/>
    </location>
</feature>
<keyword evidence="3" id="KW-1185">Reference proteome</keyword>
<gene>
    <name evidence="2" type="ORF">FMEXI_12905</name>
</gene>
<dbReference type="Proteomes" id="UP000522262">
    <property type="component" value="Unassembled WGS sequence"/>
</dbReference>
<dbReference type="AlphaFoldDB" id="A0A8H5I774"/>
<reference evidence="2 3" key="1">
    <citation type="submission" date="2020-05" db="EMBL/GenBank/DDBJ databases">
        <title>Identification and distribution of gene clusters putatively required for synthesis of sphingolipid metabolism inhibitors in phylogenetically diverse species of the filamentous fungus Fusarium.</title>
        <authorList>
            <person name="Kim H.-S."/>
            <person name="Busman M."/>
            <person name="Brown D.W."/>
            <person name="Divon H."/>
            <person name="Uhlig S."/>
            <person name="Proctor R.H."/>
        </authorList>
    </citation>
    <scope>NUCLEOTIDE SEQUENCE [LARGE SCALE GENOMIC DNA]</scope>
    <source>
        <strain evidence="2 3">NRRL 53147</strain>
    </source>
</reference>
<name>A0A8H5I774_9HYPO</name>
<evidence type="ECO:0000313" key="2">
    <source>
        <dbReference type="EMBL" id="KAF5531574.1"/>
    </source>
</evidence>
<sequence>MFRSTSLATDKTTLLHGEVKFMLHVSRAVWNKHRQIKWDNSREHPESAHDSTKNKKWEPKVAAKAYDTIMISESHSLSHETSSRPSITQGKQPDTSASPSLSHQNEDPSDDDIFLPIDDVPGPSLSATPSTKFNDTAGPTSSRLIKRVKTAPSEDMTGGSFRSFEGGPESHHFSSLSVQHRRHDVNRPTQDDLDTEKEENMTDLQNEGEHFVVNVYSSGKRTCTEAMEPFDAERWESMERWLGTGLCTCSGAKDFARKDWKEREEAESQMDENLVLVHQMILTMIFARATRRINLAIRSWDDVAMEKAKGHTRDLVAADEHKKMILFLPVDSSFWQQEARLTAVLNILDEACPFHGGSCEVYQFRHEATSAMTKMPNIRALERIAKDAPFNYAYRPKTGFGDGKCQLAEGANVEKGKQKKSGRRKPSQVKPSQSSCDWVGSW</sequence>
<comment type="caution">
    <text evidence="2">The sequence shown here is derived from an EMBL/GenBank/DDBJ whole genome shotgun (WGS) entry which is preliminary data.</text>
</comment>
<feature type="compositionally biased region" description="Basic residues" evidence="1">
    <location>
        <begin position="417"/>
        <end position="427"/>
    </location>
</feature>
<proteinExistence type="predicted"/>
<accession>A0A8H5I774</accession>
<feature type="region of interest" description="Disordered" evidence="1">
    <location>
        <begin position="75"/>
        <end position="195"/>
    </location>
</feature>
<protein>
    <submittedName>
        <fullName evidence="2">Uncharacterized protein</fullName>
    </submittedName>
</protein>
<evidence type="ECO:0000256" key="1">
    <source>
        <dbReference type="SAM" id="MobiDB-lite"/>
    </source>
</evidence>
<organism evidence="2 3">
    <name type="scientific">Fusarium mexicanum</name>
    <dbReference type="NCBI Taxonomy" id="751941"/>
    <lineage>
        <taxon>Eukaryota</taxon>
        <taxon>Fungi</taxon>
        <taxon>Dikarya</taxon>
        <taxon>Ascomycota</taxon>
        <taxon>Pezizomycotina</taxon>
        <taxon>Sordariomycetes</taxon>
        <taxon>Hypocreomycetidae</taxon>
        <taxon>Hypocreales</taxon>
        <taxon>Nectriaceae</taxon>
        <taxon>Fusarium</taxon>
        <taxon>Fusarium fujikuroi species complex</taxon>
    </lineage>
</organism>
<feature type="region of interest" description="Disordered" evidence="1">
    <location>
        <begin position="40"/>
        <end position="59"/>
    </location>
</feature>
<evidence type="ECO:0000313" key="3">
    <source>
        <dbReference type="Proteomes" id="UP000522262"/>
    </source>
</evidence>
<feature type="compositionally biased region" description="Polar residues" evidence="1">
    <location>
        <begin position="87"/>
        <end position="103"/>
    </location>
</feature>
<dbReference type="EMBL" id="JAAOAM010000402">
    <property type="protein sequence ID" value="KAF5531574.1"/>
    <property type="molecule type" value="Genomic_DNA"/>
</dbReference>
<feature type="region of interest" description="Disordered" evidence="1">
    <location>
        <begin position="411"/>
        <end position="442"/>
    </location>
</feature>